<comment type="caution">
    <text evidence="1">The sequence shown here is derived from an EMBL/GenBank/DDBJ whole genome shotgun (WGS) entry which is preliminary data.</text>
</comment>
<sequence>MKQAWLYKKTIKFYTNLLTEEKMKKILFSLALGAFVLVGCGSDEAKTPEELGEKVVKTFKNNPVDMAFLVKTDSKDEQDKIAKKIEKELENIKSDKILDASVYKINMIDHKHAELVIEIKFASGERARKYAIEKFDEIWYLKNPL</sequence>
<reference evidence="1 2" key="1">
    <citation type="journal article" date="2013" name="Genome Announc.">
        <title>Genome Sequence of Campylobacter showae UNSWCD, Isolated from a Patient with Crohn's Disease.</title>
        <authorList>
            <person name="Tay A.P."/>
            <person name="Kaakoush N.O."/>
            <person name="Deshpande N.P."/>
            <person name="Chen Z."/>
            <person name="Mitchell H."/>
            <person name="Wilkins M.R."/>
        </authorList>
    </citation>
    <scope>NUCLEOTIDE SEQUENCE [LARGE SCALE GENOMIC DNA]</scope>
    <source>
        <strain evidence="1 2">CSUNSWCD</strain>
    </source>
</reference>
<proteinExistence type="predicted"/>
<name>M5IQU0_9BACT</name>
<evidence type="ECO:0008006" key="3">
    <source>
        <dbReference type="Google" id="ProtNLM"/>
    </source>
</evidence>
<accession>M5IQU0</accession>
<dbReference type="EMBL" id="AMZQ01000010">
    <property type="protein sequence ID" value="EKU10773.1"/>
    <property type="molecule type" value="Genomic_DNA"/>
</dbReference>
<dbReference type="PATRIC" id="fig|1244083.3.peg.1816"/>
<dbReference type="AlphaFoldDB" id="M5IQU0"/>
<evidence type="ECO:0000313" key="2">
    <source>
        <dbReference type="Proteomes" id="UP000011939"/>
    </source>
</evidence>
<dbReference type="Proteomes" id="UP000011939">
    <property type="component" value="Unassembled WGS sequence"/>
</dbReference>
<dbReference type="STRING" id="1244083.CSUNSWCD_574"/>
<protein>
    <recommendedName>
        <fullName evidence="3">DUF4878 domain-containing protein</fullName>
    </recommendedName>
</protein>
<evidence type="ECO:0000313" key="1">
    <source>
        <dbReference type="EMBL" id="EKU10773.1"/>
    </source>
</evidence>
<organism evidence="1 2">
    <name type="scientific">Campylobacter showae CSUNSWCD</name>
    <dbReference type="NCBI Taxonomy" id="1244083"/>
    <lineage>
        <taxon>Bacteria</taxon>
        <taxon>Pseudomonadati</taxon>
        <taxon>Campylobacterota</taxon>
        <taxon>Epsilonproteobacteria</taxon>
        <taxon>Campylobacterales</taxon>
        <taxon>Campylobacteraceae</taxon>
        <taxon>Campylobacter</taxon>
    </lineage>
</organism>
<gene>
    <name evidence="1" type="ORF">CSUNSWCD_574</name>
</gene>